<reference evidence="5" key="2">
    <citation type="submission" date="2016-06" db="EMBL/GenBank/DDBJ databases">
        <title>NZP2037 Pacbio-Illumina hybrid assembly.</title>
        <authorList>
            <person name="Ramsay J.P."/>
        </authorList>
    </citation>
    <scope>NUCLEOTIDE SEQUENCE [LARGE SCALE GENOMIC DNA]</scope>
    <source>
        <strain evidence="5">R7ANS::ICEMlSym2042</strain>
    </source>
</reference>
<evidence type="ECO:0000259" key="1">
    <source>
        <dbReference type="Pfam" id="PF01402"/>
    </source>
</evidence>
<dbReference type="Pfam" id="PF01402">
    <property type="entry name" value="RHH_1"/>
    <property type="match status" value="1"/>
</dbReference>
<name>A0A1A5IHW7_RHILI</name>
<evidence type="ECO:0000313" key="5">
    <source>
        <dbReference type="Proteomes" id="UP000093748"/>
    </source>
</evidence>
<comment type="caution">
    <text evidence="2">The sequence shown here is derived from an EMBL/GenBank/DDBJ whole genome shotgun (WGS) entry which is preliminary data.</text>
</comment>
<reference evidence="2" key="3">
    <citation type="submission" date="2016-06" db="EMBL/GenBank/DDBJ databases">
        <authorList>
            <person name="Kjaerup R.B."/>
            <person name="Dalgaard T.S."/>
            <person name="Juul-Madsen H.R."/>
        </authorList>
    </citation>
    <scope>NUCLEOTIDE SEQUENCE</scope>
    <source>
        <strain evidence="2">R7ANS::ICEMlSym2042</strain>
    </source>
</reference>
<organism evidence="2 5">
    <name type="scientific">Rhizobium loti</name>
    <name type="common">Mesorhizobium loti</name>
    <dbReference type="NCBI Taxonomy" id="381"/>
    <lineage>
        <taxon>Bacteria</taxon>
        <taxon>Pseudomonadati</taxon>
        <taxon>Pseudomonadota</taxon>
        <taxon>Alphaproteobacteria</taxon>
        <taxon>Hyphomicrobiales</taxon>
        <taxon>Phyllobacteriaceae</taxon>
        <taxon>Mesorhizobium</taxon>
    </lineage>
</organism>
<dbReference type="EMBL" id="LYTK01000004">
    <property type="protein sequence ID" value="OBQ70299.1"/>
    <property type="molecule type" value="Genomic_DNA"/>
</dbReference>
<evidence type="ECO:0000313" key="3">
    <source>
        <dbReference type="EMBL" id="OBQ70299.1"/>
    </source>
</evidence>
<reference evidence="3 4" key="1">
    <citation type="submission" date="2016-05" db="EMBL/GenBank/DDBJ databases">
        <authorList>
            <person name="Ramsay J.P."/>
        </authorList>
    </citation>
    <scope>NUCLEOTIDE SEQUENCE [LARGE SCALE GENOMIC DNA]</scope>
    <source>
        <strain evidence="3 4">NZP2042</strain>
    </source>
</reference>
<dbReference type="InterPro" id="IPR002145">
    <property type="entry name" value="CopG"/>
</dbReference>
<accession>A0A1A5IHW7</accession>
<sequence>MPVREAPMKRTMTLNLSDAEMSVLEAMCEEKGLSKTALVRQALRLYKSVDDRLARGEKVFVESADKSEKVELMVL</sequence>
<dbReference type="Proteomes" id="UP000093748">
    <property type="component" value="Unassembled WGS sequence"/>
</dbReference>
<evidence type="ECO:0000313" key="4">
    <source>
        <dbReference type="Proteomes" id="UP000093737"/>
    </source>
</evidence>
<dbReference type="Gene3D" id="1.10.1220.10">
    <property type="entry name" value="Met repressor-like"/>
    <property type="match status" value="1"/>
</dbReference>
<proteinExistence type="predicted"/>
<dbReference type="GO" id="GO:0006355">
    <property type="term" value="P:regulation of DNA-templated transcription"/>
    <property type="evidence" value="ECO:0007669"/>
    <property type="project" value="InterPro"/>
</dbReference>
<evidence type="ECO:0000313" key="2">
    <source>
        <dbReference type="EMBL" id="OBP78372.1"/>
    </source>
</evidence>
<dbReference type="EMBL" id="LZTJ01000007">
    <property type="protein sequence ID" value="OBP78372.1"/>
    <property type="molecule type" value="Genomic_DNA"/>
</dbReference>
<dbReference type="Proteomes" id="UP000093737">
    <property type="component" value="Unassembled WGS sequence"/>
</dbReference>
<dbReference type="AlphaFoldDB" id="A0A1A5IHW7"/>
<protein>
    <submittedName>
        <fullName evidence="2">Transcriptional regulator</fullName>
    </submittedName>
</protein>
<feature type="domain" description="Ribbon-helix-helix protein CopG" evidence="1">
    <location>
        <begin position="13"/>
        <end position="47"/>
    </location>
</feature>
<dbReference type="InterPro" id="IPR013321">
    <property type="entry name" value="Arc_rbn_hlx_hlx"/>
</dbReference>
<gene>
    <name evidence="3" type="ORF">A8145_28530</name>
    <name evidence="2" type="ORF">BAE39_30170</name>
</gene>